<dbReference type="InterPro" id="IPR023346">
    <property type="entry name" value="Lysozyme-like_dom_sf"/>
</dbReference>
<sequence length="139" mass="15635">MPLPVMAPPPLQACVVRAEQKYQVPACILRAIHQIESGGSHRPGLMRSNTNGTRDYGVTQINTVWMRYFNQKFGITAHQITSNSCLAIHAAAYVVRFEINASGDFWMGVGRYHSRTPARRDRYLRRAAALAQQFGCTLR</sequence>
<dbReference type="Proteomes" id="UP000054051">
    <property type="component" value="Unassembled WGS sequence"/>
</dbReference>
<dbReference type="Pfam" id="PF01464">
    <property type="entry name" value="SLT"/>
    <property type="match status" value="1"/>
</dbReference>
<comment type="caution">
    <text evidence="2">The sequence shown here is derived from an EMBL/GenBank/DDBJ whole genome shotgun (WGS) entry which is preliminary data.</text>
</comment>
<feature type="domain" description="Transglycosylase SLT" evidence="1">
    <location>
        <begin position="14"/>
        <end position="113"/>
    </location>
</feature>
<evidence type="ECO:0000313" key="2">
    <source>
        <dbReference type="EMBL" id="CCD30245.1"/>
    </source>
</evidence>
<keyword evidence="3" id="KW-1185">Reference proteome</keyword>
<organism evidence="2 3">
    <name type="scientific">Candidatus Glomeribacter gigasporarum BEG34</name>
    <dbReference type="NCBI Taxonomy" id="1070319"/>
    <lineage>
        <taxon>Bacteria</taxon>
        <taxon>Pseudomonadati</taxon>
        <taxon>Pseudomonadota</taxon>
        <taxon>Betaproteobacteria</taxon>
        <taxon>Burkholderiales</taxon>
        <taxon>Burkholderiaceae</taxon>
        <taxon>Candidatus Glomeribacter</taxon>
    </lineage>
</organism>
<dbReference type="SUPFAM" id="SSF53955">
    <property type="entry name" value="Lysozyme-like"/>
    <property type="match status" value="1"/>
</dbReference>
<accession>G2JBU0</accession>
<dbReference type="eggNOG" id="COG0741">
    <property type="taxonomic scope" value="Bacteria"/>
</dbReference>
<protein>
    <submittedName>
        <fullName evidence="2">Putative Lytic transglycosylase, catalytic</fullName>
    </submittedName>
</protein>
<evidence type="ECO:0000313" key="3">
    <source>
        <dbReference type="Proteomes" id="UP000054051"/>
    </source>
</evidence>
<dbReference type="Gene3D" id="1.10.530.10">
    <property type="match status" value="1"/>
</dbReference>
<reference evidence="2 3" key="1">
    <citation type="submission" date="2011-08" db="EMBL/GenBank/DDBJ databases">
        <title>The genome of the obligate endobacterium of an arbuscular mycorrhizal fungus reveals an interphylum network of nutritional interactions.</title>
        <authorList>
            <person name="Ghignone S."/>
            <person name="Salvioli A."/>
            <person name="Anca I."/>
            <person name="Lumini E."/>
            <person name="Ortu G."/>
            <person name="Petiti L."/>
            <person name="Cruveiller S."/>
            <person name="Bianciotto V."/>
            <person name="Piffanelli P."/>
            <person name="Lanfranco L."/>
            <person name="Bonfante P."/>
        </authorList>
    </citation>
    <scope>NUCLEOTIDE SEQUENCE [LARGE SCALE GENOMIC DNA]</scope>
    <source>
        <strain evidence="2 3">BEG34</strain>
    </source>
</reference>
<dbReference type="CDD" id="cd13400">
    <property type="entry name" value="LT_IagB-like"/>
    <property type="match status" value="1"/>
</dbReference>
<dbReference type="STRING" id="1070319.CAGGBEG34_620005"/>
<dbReference type="InterPro" id="IPR008258">
    <property type="entry name" value="Transglycosylase_SLT_dom_1"/>
</dbReference>
<dbReference type="EMBL" id="CAFB01000083">
    <property type="protein sequence ID" value="CCD30245.1"/>
    <property type="molecule type" value="Genomic_DNA"/>
</dbReference>
<gene>
    <name evidence="2" type="ORF">CAGGBEG34_620005</name>
</gene>
<name>G2JBU0_9BURK</name>
<dbReference type="AlphaFoldDB" id="G2JBU0"/>
<proteinExistence type="predicted"/>
<evidence type="ECO:0000259" key="1">
    <source>
        <dbReference type="Pfam" id="PF01464"/>
    </source>
</evidence>